<feature type="compositionally biased region" description="Pro residues" evidence="1">
    <location>
        <begin position="7"/>
        <end position="21"/>
    </location>
</feature>
<keyword evidence="2" id="KW-1133">Transmembrane helix</keyword>
<comment type="caution">
    <text evidence="3">The sequence shown here is derived from an EMBL/GenBank/DDBJ whole genome shotgun (WGS) entry which is preliminary data.</text>
</comment>
<feature type="transmembrane region" description="Helical" evidence="2">
    <location>
        <begin position="112"/>
        <end position="135"/>
    </location>
</feature>
<dbReference type="AlphaFoldDB" id="A0A7K1FIL2"/>
<feature type="transmembrane region" description="Helical" evidence="2">
    <location>
        <begin position="142"/>
        <end position="160"/>
    </location>
</feature>
<organism evidence="3 4">
    <name type="scientific">Nakamurella alba</name>
    <dbReference type="NCBI Taxonomy" id="2665158"/>
    <lineage>
        <taxon>Bacteria</taxon>
        <taxon>Bacillati</taxon>
        <taxon>Actinomycetota</taxon>
        <taxon>Actinomycetes</taxon>
        <taxon>Nakamurellales</taxon>
        <taxon>Nakamurellaceae</taxon>
        <taxon>Nakamurella</taxon>
    </lineage>
</organism>
<evidence type="ECO:0000313" key="3">
    <source>
        <dbReference type="EMBL" id="MTD13093.1"/>
    </source>
</evidence>
<evidence type="ECO:0000313" key="4">
    <source>
        <dbReference type="Proteomes" id="UP000460221"/>
    </source>
</evidence>
<name>A0A7K1FIL2_9ACTN</name>
<protein>
    <submittedName>
        <fullName evidence="3">Uncharacterized protein</fullName>
    </submittedName>
</protein>
<sequence>MSHSPWAPDPAPHTPVPPVAPGDPFAVAPQGQWYGPDARHLQRPFTGPDPYLDYDRYGRPLNPIDPAHAAPSGTWQRPGIVTAAAVLAFIAGGLGSLGLIALMALGEFDTPFLTYLAVVGLLFGGIFVWGGVAALTGRSSRILVVLAIADVVLEIVLLVLTRDPSGGLLFPILIWVFLMQRRSRDWFRLRGGRTF</sequence>
<keyword evidence="4" id="KW-1185">Reference proteome</keyword>
<accession>A0A7K1FIL2</accession>
<dbReference type="Proteomes" id="UP000460221">
    <property type="component" value="Unassembled WGS sequence"/>
</dbReference>
<reference evidence="3 4" key="1">
    <citation type="submission" date="2019-11" db="EMBL/GenBank/DDBJ databases">
        <authorList>
            <person name="Jiang L.-Q."/>
        </authorList>
    </citation>
    <scope>NUCLEOTIDE SEQUENCE [LARGE SCALE GENOMIC DNA]</scope>
    <source>
        <strain evidence="3 4">YIM 132087</strain>
    </source>
</reference>
<evidence type="ECO:0000256" key="2">
    <source>
        <dbReference type="SAM" id="Phobius"/>
    </source>
</evidence>
<evidence type="ECO:0000256" key="1">
    <source>
        <dbReference type="SAM" id="MobiDB-lite"/>
    </source>
</evidence>
<dbReference type="RefSeq" id="WP_154767030.1">
    <property type="nucleotide sequence ID" value="NZ_WLYK01000001.1"/>
</dbReference>
<keyword evidence="2" id="KW-0812">Transmembrane</keyword>
<gene>
    <name evidence="3" type="ORF">GIS00_03915</name>
</gene>
<feature type="transmembrane region" description="Helical" evidence="2">
    <location>
        <begin position="80"/>
        <end position="106"/>
    </location>
</feature>
<keyword evidence="2" id="KW-0472">Membrane</keyword>
<proteinExistence type="predicted"/>
<feature type="transmembrane region" description="Helical" evidence="2">
    <location>
        <begin position="166"/>
        <end position="183"/>
    </location>
</feature>
<dbReference type="EMBL" id="WLYK01000001">
    <property type="protein sequence ID" value="MTD13093.1"/>
    <property type="molecule type" value="Genomic_DNA"/>
</dbReference>
<feature type="region of interest" description="Disordered" evidence="1">
    <location>
        <begin position="1"/>
        <end position="22"/>
    </location>
</feature>